<dbReference type="Pfam" id="PF04413">
    <property type="entry name" value="Glycos_transf_N"/>
    <property type="match status" value="1"/>
</dbReference>
<reference evidence="16 17" key="1">
    <citation type="submission" date="2016-11" db="EMBL/GenBank/DDBJ databases">
        <authorList>
            <person name="Jaros S."/>
            <person name="Januszkiewicz K."/>
            <person name="Wedrychowicz H."/>
        </authorList>
    </citation>
    <scope>NUCLEOTIDE SEQUENCE [LARGE SCALE GENOMIC DNA]</scope>
    <source>
        <strain evidence="16 17">DSM 21637</strain>
    </source>
</reference>
<dbReference type="InterPro" id="IPR001296">
    <property type="entry name" value="Glyco_trans_1"/>
</dbReference>
<dbReference type="EC" id="2.4.99.12" evidence="4 13"/>
<dbReference type="FunFam" id="3.40.50.11720:FF:000001">
    <property type="entry name" value="3-deoxy-D-manno-octulosonic acid transferase"/>
    <property type="match status" value="1"/>
</dbReference>
<keyword evidence="13" id="KW-0448">Lipopolysaccharide biosynthesis</keyword>
<evidence type="ECO:0000259" key="15">
    <source>
        <dbReference type="Pfam" id="PF04413"/>
    </source>
</evidence>
<evidence type="ECO:0000256" key="13">
    <source>
        <dbReference type="RuleBase" id="RU365103"/>
    </source>
</evidence>
<evidence type="ECO:0000256" key="9">
    <source>
        <dbReference type="ARBA" id="ARBA00031445"/>
    </source>
</evidence>
<keyword evidence="6" id="KW-0997">Cell inner membrane</keyword>
<comment type="function">
    <text evidence="13">Involved in lipopolysaccharide (LPS) biosynthesis. Catalyzes the transfer of 3-deoxy-D-manno-octulosonate (Kdo) residue(s) from CMP-Kdo to lipid IV(A), the tetraacyldisaccharide-1,4'-bisphosphate precursor of lipid A.</text>
</comment>
<evidence type="ECO:0000256" key="1">
    <source>
        <dbReference type="ARBA" id="ARBA00004388"/>
    </source>
</evidence>
<evidence type="ECO:0000256" key="11">
    <source>
        <dbReference type="PIRSR" id="PIRSR639901-1"/>
    </source>
</evidence>
<evidence type="ECO:0000259" key="14">
    <source>
        <dbReference type="Pfam" id="PF00534"/>
    </source>
</evidence>
<evidence type="ECO:0000256" key="3">
    <source>
        <dbReference type="ARBA" id="ARBA00006380"/>
    </source>
</evidence>
<evidence type="ECO:0000313" key="16">
    <source>
        <dbReference type="EMBL" id="SFX39610.1"/>
    </source>
</evidence>
<dbReference type="SUPFAM" id="SSF53756">
    <property type="entry name" value="UDP-Glycosyltransferase/glycogen phosphorylase"/>
    <property type="match status" value="1"/>
</dbReference>
<feature type="domain" description="Glycosyl transferase family 1" evidence="14">
    <location>
        <begin position="243"/>
        <end position="395"/>
    </location>
</feature>
<organism evidence="16 17">
    <name type="scientific">Marinospirillum alkaliphilum DSM 21637</name>
    <dbReference type="NCBI Taxonomy" id="1122209"/>
    <lineage>
        <taxon>Bacteria</taxon>
        <taxon>Pseudomonadati</taxon>
        <taxon>Pseudomonadota</taxon>
        <taxon>Gammaproteobacteria</taxon>
        <taxon>Oceanospirillales</taxon>
        <taxon>Oceanospirillaceae</taxon>
        <taxon>Marinospirillum</taxon>
    </lineage>
</organism>
<feature type="site" description="Transition state stabilizer" evidence="12">
    <location>
        <position position="127"/>
    </location>
</feature>
<evidence type="ECO:0000313" key="17">
    <source>
        <dbReference type="Proteomes" id="UP000182350"/>
    </source>
</evidence>
<dbReference type="InterPro" id="IPR007507">
    <property type="entry name" value="Glycos_transf_N"/>
</dbReference>
<dbReference type="PANTHER" id="PTHR42755">
    <property type="entry name" value="3-DEOXY-MANNO-OCTULOSONATE CYTIDYLYLTRANSFERASE"/>
    <property type="match status" value="1"/>
</dbReference>
<evidence type="ECO:0000256" key="2">
    <source>
        <dbReference type="ARBA" id="ARBA00004713"/>
    </source>
</evidence>
<dbReference type="GO" id="GO:0009245">
    <property type="term" value="P:lipid A biosynthetic process"/>
    <property type="evidence" value="ECO:0007669"/>
    <property type="project" value="TreeGrafter"/>
</dbReference>
<dbReference type="Gene3D" id="3.40.50.11720">
    <property type="entry name" value="3-Deoxy-D-manno-octulosonic-acid transferase, N-terminal domain"/>
    <property type="match status" value="1"/>
</dbReference>
<dbReference type="STRING" id="1122209.SAMN02745752_01507"/>
<evidence type="ECO:0000256" key="6">
    <source>
        <dbReference type="ARBA" id="ARBA00022519"/>
    </source>
</evidence>
<keyword evidence="13" id="KW-1003">Cell membrane</keyword>
<comment type="catalytic activity">
    <reaction evidence="10 13">
        <text>lipid IVA (E. coli) + CMP-3-deoxy-beta-D-manno-octulosonate = alpha-Kdo-(2-&gt;6)-lipid IVA (E. coli) + CMP + H(+)</text>
        <dbReference type="Rhea" id="RHEA:28066"/>
        <dbReference type="ChEBI" id="CHEBI:15378"/>
        <dbReference type="ChEBI" id="CHEBI:58603"/>
        <dbReference type="ChEBI" id="CHEBI:60364"/>
        <dbReference type="ChEBI" id="CHEBI:60377"/>
        <dbReference type="ChEBI" id="CHEBI:85987"/>
        <dbReference type="EC" id="2.4.99.12"/>
    </reaction>
</comment>
<dbReference type="InterPro" id="IPR038107">
    <property type="entry name" value="Glycos_transf_N_sf"/>
</dbReference>
<gene>
    <name evidence="16" type="ORF">SAMN02745752_01507</name>
</gene>
<sequence length="432" mass="47848">MASLPRLIYTGLLLLLLPLINRRLERERLNALSARQRAGHVSPSELPVIWAHCASVGEVLAAEPLLRELQQQHPDKQLVVTTMTATGAAQVRQRLPEARHYLLPLDLPWNTDRFVATLKPVLGIIFETELWPNLIHSCQQAKVPLVIANGRLSEKAFRRYRRIRPLVREALQAVRCVAAKAQEDGNRFVALGLPTDRMEVSGSIKYDLQVPADLSRWAADLRSGWGTTRPVWIAASTHEGEDELLLQAHQQLLKHQPDTLLLLVPRHPQRFDQVAEQVAAQGFSYSRRSLQQPVTSQTQVYLGDTLGELLLLYAAADLAFVAGSLVPIGGHNLLEPAAVGVPVITGPHLNNFTEIAGLLRQAGALKEVADAAALPEALLQLWRDAEARQHQVQAGLQVVDANRGALKKQRRMIEQLLAEQDALADKARTEHS</sequence>
<dbReference type="AlphaFoldDB" id="A0A1K1WQC4"/>
<protein>
    <recommendedName>
        <fullName evidence="5 13">3-deoxy-D-manno-octulosonic acid transferase</fullName>
        <shortName evidence="13">Kdo transferase</shortName>
        <ecNumber evidence="4 13">2.4.99.12</ecNumber>
    </recommendedName>
    <alternativeName>
        <fullName evidence="9 13">Lipid IV(A) 3-deoxy-D-manno-octulosonic acid transferase</fullName>
    </alternativeName>
</protein>
<dbReference type="Proteomes" id="UP000182350">
    <property type="component" value="Unassembled WGS sequence"/>
</dbReference>
<dbReference type="GO" id="GO:0043842">
    <property type="term" value="F:Kdo transferase activity"/>
    <property type="evidence" value="ECO:0007669"/>
    <property type="project" value="UniProtKB-EC"/>
</dbReference>
<dbReference type="GO" id="GO:0005886">
    <property type="term" value="C:plasma membrane"/>
    <property type="evidence" value="ECO:0007669"/>
    <property type="project" value="UniProtKB-SubCell"/>
</dbReference>
<dbReference type="RefSeq" id="WP_072325742.1">
    <property type="nucleotide sequence ID" value="NZ_FPJW01000004.1"/>
</dbReference>
<dbReference type="Gene3D" id="3.40.50.2000">
    <property type="entry name" value="Glycogen Phosphorylase B"/>
    <property type="match status" value="1"/>
</dbReference>
<dbReference type="GO" id="GO:0009244">
    <property type="term" value="P:lipopolysaccharide core region biosynthetic process"/>
    <property type="evidence" value="ECO:0007669"/>
    <property type="project" value="UniProtKB-UniRule"/>
</dbReference>
<dbReference type="Pfam" id="PF00534">
    <property type="entry name" value="Glycos_transf_1"/>
    <property type="match status" value="1"/>
</dbReference>
<keyword evidence="7 13" id="KW-0808">Transferase</keyword>
<evidence type="ECO:0000256" key="8">
    <source>
        <dbReference type="ARBA" id="ARBA00022968"/>
    </source>
</evidence>
<comment type="similarity">
    <text evidence="3">Belongs to the glycosyltransferase group 1 family. Glycosyltransferase 30 subfamily.</text>
</comment>
<comment type="pathway">
    <text evidence="2 13">Bacterial outer membrane biogenesis; LPS core biosynthesis.</text>
</comment>
<evidence type="ECO:0000256" key="12">
    <source>
        <dbReference type="PIRSR" id="PIRSR639901-2"/>
    </source>
</evidence>
<accession>A0A1K1WQC4</accession>
<keyword evidence="8" id="KW-0735">Signal-anchor</keyword>
<dbReference type="InterPro" id="IPR039901">
    <property type="entry name" value="Kdotransferase"/>
</dbReference>
<evidence type="ECO:0000256" key="4">
    <source>
        <dbReference type="ARBA" id="ARBA00012621"/>
    </source>
</evidence>
<keyword evidence="8" id="KW-0812">Transmembrane</keyword>
<evidence type="ECO:0000256" key="5">
    <source>
        <dbReference type="ARBA" id="ARBA00019077"/>
    </source>
</evidence>
<dbReference type="OrthoDB" id="9789797at2"/>
<feature type="active site" description="Proton acceptor" evidence="11">
    <location>
        <position position="58"/>
    </location>
</feature>
<dbReference type="NCBIfam" id="NF004388">
    <property type="entry name" value="PRK05749.1-4"/>
    <property type="match status" value="1"/>
</dbReference>
<name>A0A1K1WQC4_9GAMM</name>
<dbReference type="UniPathway" id="UPA00958"/>
<feature type="site" description="Transition state stabilizer" evidence="12">
    <location>
        <position position="205"/>
    </location>
</feature>
<keyword evidence="6" id="KW-0472">Membrane</keyword>
<dbReference type="PANTHER" id="PTHR42755:SF1">
    <property type="entry name" value="3-DEOXY-D-MANNO-OCTULOSONIC ACID TRANSFERASE, MITOCHONDRIAL-RELATED"/>
    <property type="match status" value="1"/>
</dbReference>
<evidence type="ECO:0000256" key="7">
    <source>
        <dbReference type="ARBA" id="ARBA00022679"/>
    </source>
</evidence>
<proteinExistence type="inferred from homology"/>
<dbReference type="FunFam" id="3.40.50.2000:FF:000032">
    <property type="entry name" value="3-deoxy-D-manno-octulosonic acid transferase"/>
    <property type="match status" value="1"/>
</dbReference>
<dbReference type="EMBL" id="FPJW01000004">
    <property type="protein sequence ID" value="SFX39610.1"/>
    <property type="molecule type" value="Genomic_DNA"/>
</dbReference>
<comment type="subcellular location">
    <subcellularLocation>
        <location evidence="1">Cell inner membrane</location>
        <topology evidence="1">Single-pass membrane protein</topology>
        <orientation evidence="1">Cytoplasmic side</orientation>
    </subcellularLocation>
    <subcellularLocation>
        <location evidence="13">Cell membrane</location>
    </subcellularLocation>
</comment>
<keyword evidence="17" id="KW-1185">Reference proteome</keyword>
<feature type="domain" description="3-deoxy-D-manno-octulosonic-acid transferase N-terminal" evidence="15">
    <location>
        <begin position="35"/>
        <end position="207"/>
    </location>
</feature>
<evidence type="ECO:0000256" key="10">
    <source>
        <dbReference type="ARBA" id="ARBA00049183"/>
    </source>
</evidence>